<dbReference type="Ensembl" id="ENSHHUT00000034908.1">
    <property type="protein sequence ID" value="ENSHHUP00000033558.1"/>
    <property type="gene ID" value="ENSHHUG00000021188.1"/>
</dbReference>
<proteinExistence type="predicted"/>
<dbReference type="STRING" id="62062.ENSHHUP00000033558"/>
<dbReference type="GO" id="GO:0045600">
    <property type="term" value="P:positive regulation of fat cell differentiation"/>
    <property type="evidence" value="ECO:0007669"/>
    <property type="project" value="TreeGrafter"/>
</dbReference>
<dbReference type="InterPro" id="IPR036748">
    <property type="entry name" value="MTH938-like_sf"/>
</dbReference>
<dbReference type="Gene3D" id="3.40.1230.10">
    <property type="entry name" value="MTH938-like"/>
    <property type="match status" value="1"/>
</dbReference>
<evidence type="ECO:0000313" key="2">
    <source>
        <dbReference type="Proteomes" id="UP000314982"/>
    </source>
</evidence>
<organism evidence="1 2">
    <name type="scientific">Hucho hucho</name>
    <name type="common">huchen</name>
    <dbReference type="NCBI Taxonomy" id="62062"/>
    <lineage>
        <taxon>Eukaryota</taxon>
        <taxon>Metazoa</taxon>
        <taxon>Chordata</taxon>
        <taxon>Craniata</taxon>
        <taxon>Vertebrata</taxon>
        <taxon>Euteleostomi</taxon>
        <taxon>Actinopterygii</taxon>
        <taxon>Neopterygii</taxon>
        <taxon>Teleostei</taxon>
        <taxon>Protacanthopterygii</taxon>
        <taxon>Salmoniformes</taxon>
        <taxon>Salmonidae</taxon>
        <taxon>Salmoninae</taxon>
        <taxon>Hucho</taxon>
    </lineage>
</organism>
<dbReference type="Proteomes" id="UP000314982">
    <property type="component" value="Unassembled WGS sequence"/>
</dbReference>
<keyword evidence="2" id="KW-1185">Reference proteome</keyword>
<protein>
    <submittedName>
        <fullName evidence="1">Uncharacterized protein</fullName>
    </submittedName>
</protein>
<sequence length="186" mass="20779">LRRHQRSLPFPGDTKVKGCSSSYKDCKVWPRGSLQPADLEEVLQKGVETLVIGQGMSEVLQTFPSHTHLPQRFILAITFFVAQIRHSLTSIQKFLTSWAYLDDCLYPNQKPLHLSRSGTLIRKLIRNHAMPSDEPSNRQSVNIGLRSNRTTPAPTLVGCGRACKLLQTTKGSTAESCLLTQAYQMS</sequence>
<dbReference type="SUPFAM" id="SSF64076">
    <property type="entry name" value="MTH938-like"/>
    <property type="match status" value="1"/>
</dbReference>
<dbReference type="PANTHER" id="PTHR15811">
    <property type="entry name" value="MTH938 DOMAIN-CONTAINING PROTEIN"/>
    <property type="match status" value="1"/>
</dbReference>
<dbReference type="GO" id="GO:0005737">
    <property type="term" value="C:cytoplasm"/>
    <property type="evidence" value="ECO:0007669"/>
    <property type="project" value="TreeGrafter"/>
</dbReference>
<dbReference type="AlphaFoldDB" id="A0A4W5M6E8"/>
<reference evidence="2" key="1">
    <citation type="submission" date="2018-06" db="EMBL/GenBank/DDBJ databases">
        <title>Genome assembly of Danube salmon.</title>
        <authorList>
            <person name="Macqueen D.J."/>
            <person name="Gundappa M.K."/>
        </authorList>
    </citation>
    <scope>NUCLEOTIDE SEQUENCE [LARGE SCALE GENOMIC DNA]</scope>
</reference>
<reference evidence="1" key="3">
    <citation type="submission" date="2025-09" db="UniProtKB">
        <authorList>
            <consortium name="Ensembl"/>
        </authorList>
    </citation>
    <scope>IDENTIFICATION</scope>
</reference>
<evidence type="ECO:0000313" key="1">
    <source>
        <dbReference type="Ensembl" id="ENSHHUP00000033558.1"/>
    </source>
</evidence>
<reference evidence="1" key="2">
    <citation type="submission" date="2025-08" db="UniProtKB">
        <authorList>
            <consortium name="Ensembl"/>
        </authorList>
    </citation>
    <scope>IDENTIFICATION</scope>
</reference>
<name>A0A4W5M6E8_9TELE</name>
<accession>A0A4W5M6E8</accession>
<dbReference type="PANTHER" id="PTHR15811:SF5">
    <property type="entry name" value="MTH938 DOMAIN-CONTAINING PROTEIN"/>
    <property type="match status" value="1"/>
</dbReference>